<dbReference type="EMBL" id="AMFJ01000645">
    <property type="protein sequence ID" value="EKE26890.1"/>
    <property type="molecule type" value="Genomic_DNA"/>
</dbReference>
<dbReference type="AlphaFoldDB" id="K2GU61"/>
<feature type="non-terminal residue" evidence="1">
    <location>
        <position position="262"/>
    </location>
</feature>
<name>K2GU61_9BACT</name>
<protein>
    <submittedName>
        <fullName evidence="1">Uncharacterized protein</fullName>
    </submittedName>
</protein>
<proteinExistence type="predicted"/>
<reference evidence="1" key="1">
    <citation type="journal article" date="2012" name="Science">
        <title>Fermentation, hydrogen, and sulfur metabolism in multiple uncultivated bacterial phyla.</title>
        <authorList>
            <person name="Wrighton K.C."/>
            <person name="Thomas B.C."/>
            <person name="Sharon I."/>
            <person name="Miller C.S."/>
            <person name="Castelle C.J."/>
            <person name="VerBerkmoes N.C."/>
            <person name="Wilkins M.J."/>
            <person name="Hettich R.L."/>
            <person name="Lipton M.S."/>
            <person name="Williams K.H."/>
            <person name="Long P.E."/>
            <person name="Banfield J.F."/>
        </authorList>
    </citation>
    <scope>NUCLEOTIDE SEQUENCE [LARGE SCALE GENOMIC DNA]</scope>
</reference>
<sequence length="262" mass="31599">MEEKNSENNKEMQLENLLKKHKEFSSSKNIKVTKVNDNIFFVEKNWIWNVYIDKDCKPIINISAMRNQNGFKEKMYLAGFRELSINGNYHLYSITDIDSKTWNPIKWAKYIDSRSFQYYKAWESAILFDSRIFVKNSQQRLSDTNEFPEISLKLLDNQVKIWAVKIEDIELYHRNKQISENVFNGLLTILKSKILLQCSDLRFVYINQQITKKELDWYFARKRINKDLYDKCIESVFIRDRIVEEMRKINNVTQEYLKNIRN</sequence>
<accession>K2GU61</accession>
<comment type="caution">
    <text evidence="1">The sequence shown here is derived from an EMBL/GenBank/DDBJ whole genome shotgun (WGS) entry which is preliminary data.</text>
</comment>
<organism evidence="1">
    <name type="scientific">uncultured bacterium</name>
    <name type="common">gcode 4</name>
    <dbReference type="NCBI Taxonomy" id="1234023"/>
    <lineage>
        <taxon>Bacteria</taxon>
        <taxon>environmental samples</taxon>
    </lineage>
</organism>
<gene>
    <name evidence="1" type="ORF">ACD_4C00129G0002</name>
</gene>
<evidence type="ECO:0000313" key="1">
    <source>
        <dbReference type="EMBL" id="EKE26890.1"/>
    </source>
</evidence>